<evidence type="ECO:0000256" key="1">
    <source>
        <dbReference type="SAM" id="MobiDB-lite"/>
    </source>
</evidence>
<organism evidence="2 3">
    <name type="scientific">Aspergillus vadensis (strain CBS 113365 / IMI 142717 / IBT 24658)</name>
    <dbReference type="NCBI Taxonomy" id="1448311"/>
    <lineage>
        <taxon>Eukaryota</taxon>
        <taxon>Fungi</taxon>
        <taxon>Dikarya</taxon>
        <taxon>Ascomycota</taxon>
        <taxon>Pezizomycotina</taxon>
        <taxon>Eurotiomycetes</taxon>
        <taxon>Eurotiomycetidae</taxon>
        <taxon>Eurotiales</taxon>
        <taxon>Aspergillaceae</taxon>
        <taxon>Aspergillus</taxon>
        <taxon>Aspergillus subgen. Circumdati</taxon>
    </lineage>
</organism>
<dbReference type="Proteomes" id="UP000248405">
    <property type="component" value="Unassembled WGS sequence"/>
</dbReference>
<keyword evidence="3" id="KW-1185">Reference proteome</keyword>
<dbReference type="OrthoDB" id="4332274at2759"/>
<accession>A0A319BI18</accession>
<dbReference type="AlphaFoldDB" id="A0A319BI18"/>
<name>A0A319BI18_ASPVC</name>
<feature type="region of interest" description="Disordered" evidence="1">
    <location>
        <begin position="1"/>
        <end position="20"/>
    </location>
</feature>
<protein>
    <submittedName>
        <fullName evidence="2">Uncharacterized protein</fullName>
    </submittedName>
</protein>
<evidence type="ECO:0000313" key="2">
    <source>
        <dbReference type="EMBL" id="PYH71911.1"/>
    </source>
</evidence>
<dbReference type="GeneID" id="37206734"/>
<reference evidence="2" key="1">
    <citation type="submission" date="2016-12" db="EMBL/GenBank/DDBJ databases">
        <title>The genomes of Aspergillus section Nigri reveals drivers in fungal speciation.</title>
        <authorList>
            <consortium name="DOE Joint Genome Institute"/>
            <person name="Vesth T.C."/>
            <person name="Nybo J."/>
            <person name="Theobald S."/>
            <person name="Brandl J."/>
            <person name="Frisvad J.C."/>
            <person name="Nielsen K.F."/>
            <person name="Lyhne E.K."/>
            <person name="Kogle M.E."/>
            <person name="Kuo A."/>
            <person name="Riley R."/>
            <person name="Clum A."/>
            <person name="Nolan M."/>
            <person name="Lipzen A."/>
            <person name="Salamov A."/>
            <person name="Henrissat B."/>
            <person name="Wiebenga A."/>
            <person name="De Vries R.P."/>
            <person name="Grigoriev I.V."/>
            <person name="Mortensen U.H."/>
            <person name="Andersen M.R."/>
            <person name="Baker S.E."/>
        </authorList>
    </citation>
    <scope>NUCLEOTIDE SEQUENCE [LARGE SCALE GENOMIC DNA]</scope>
    <source>
        <strain evidence="2">CBS 113365</strain>
    </source>
</reference>
<gene>
    <name evidence="2" type="ORF">BO88DRAFT_241757</name>
</gene>
<proteinExistence type="predicted"/>
<sequence>MLRRRCDGTPGRSVAATSGPSNLVGRIAGCQRGHGHNISTIAGRDAPALSSNMHTSYKEAAYYSHDTIKEMDGSSFHLPTGAEAEPGVPPHNLSLEVGCVASIMRNLSIEKGLVKNVGCRWTTYLPMSSRCASCNIISY</sequence>
<dbReference type="RefSeq" id="XP_025565705.1">
    <property type="nucleotide sequence ID" value="XM_025702142.1"/>
</dbReference>
<dbReference type="EMBL" id="KZ821618">
    <property type="protein sequence ID" value="PYH71911.1"/>
    <property type="molecule type" value="Genomic_DNA"/>
</dbReference>
<evidence type="ECO:0000313" key="3">
    <source>
        <dbReference type="Proteomes" id="UP000248405"/>
    </source>
</evidence>